<proteinExistence type="predicted"/>
<keyword evidence="3" id="KW-1185">Reference proteome</keyword>
<gene>
    <name evidence="2" type="ORF">HINF_LOCUS44503</name>
    <name evidence="1" type="ORF">HINF_LOCUS55465</name>
</gene>
<protein>
    <submittedName>
        <fullName evidence="2">Hypothetical_protein</fullName>
    </submittedName>
</protein>
<reference evidence="1" key="1">
    <citation type="submission" date="2023-06" db="EMBL/GenBank/DDBJ databases">
        <authorList>
            <person name="Kurt Z."/>
        </authorList>
    </citation>
    <scope>NUCLEOTIDE SEQUENCE</scope>
</reference>
<dbReference type="Proteomes" id="UP001642409">
    <property type="component" value="Unassembled WGS sequence"/>
</dbReference>
<evidence type="ECO:0000313" key="2">
    <source>
        <dbReference type="EMBL" id="CAL6051715.1"/>
    </source>
</evidence>
<evidence type="ECO:0000313" key="1">
    <source>
        <dbReference type="EMBL" id="CAI9967820.1"/>
    </source>
</evidence>
<dbReference type="EMBL" id="CAXDID020000189">
    <property type="protein sequence ID" value="CAL6051715.1"/>
    <property type="molecule type" value="Genomic_DNA"/>
</dbReference>
<comment type="caution">
    <text evidence="1">The sequence shown here is derived from an EMBL/GenBank/DDBJ whole genome shotgun (WGS) entry which is preliminary data.</text>
</comment>
<accession>A0AA86RJ51</accession>
<organism evidence="1">
    <name type="scientific">Hexamita inflata</name>
    <dbReference type="NCBI Taxonomy" id="28002"/>
    <lineage>
        <taxon>Eukaryota</taxon>
        <taxon>Metamonada</taxon>
        <taxon>Diplomonadida</taxon>
        <taxon>Hexamitidae</taxon>
        <taxon>Hexamitinae</taxon>
        <taxon>Hexamita</taxon>
    </lineage>
</organism>
<dbReference type="AlphaFoldDB" id="A0AA86RJ51"/>
<dbReference type="EMBL" id="CATOUU010001030">
    <property type="protein sequence ID" value="CAI9967820.1"/>
    <property type="molecule type" value="Genomic_DNA"/>
</dbReference>
<reference evidence="2 3" key="2">
    <citation type="submission" date="2024-07" db="EMBL/GenBank/DDBJ databases">
        <authorList>
            <person name="Akdeniz Z."/>
        </authorList>
    </citation>
    <scope>NUCLEOTIDE SEQUENCE [LARGE SCALE GENOMIC DNA]</scope>
</reference>
<sequence length="156" mass="18186">MKKQYSKNVCGDIQTFLICQICKVEFTDLLPTNNKYQTIHVQKIENDEYPERAIIVKLSSILSLSPAFIVHLKINISSTKQKNGSSSQIFKHTHRKQQFVTFPNLSRQAEKRCSDEQKFEGFKILIQIIDPNIIHHTQFINLFRAVSVQKQYALIY</sequence>
<evidence type="ECO:0000313" key="3">
    <source>
        <dbReference type="Proteomes" id="UP001642409"/>
    </source>
</evidence>
<name>A0AA86RJ51_9EUKA</name>